<accession>A0A1I7H3S4</accession>
<sequence length="101" mass="11816">MYYLHKNKNTLRILPRKKGTELRFNQKIFFANEDLTKIIDFVISSSDISKHDFLETGLSEDIILCALVSLSDEGISPEIWGEVWEGKIIKYINLHCQREKE</sequence>
<evidence type="ECO:0000313" key="1">
    <source>
        <dbReference type="EMBL" id="SFU55330.1"/>
    </source>
</evidence>
<reference evidence="2" key="1">
    <citation type="submission" date="2016-10" db="EMBL/GenBank/DDBJ databases">
        <authorList>
            <person name="Varghese N."/>
            <person name="Submissions S."/>
        </authorList>
    </citation>
    <scope>NUCLEOTIDE SEQUENCE [LARGE SCALE GENOMIC DNA]</scope>
    <source>
        <strain evidence="2">DSM 18168</strain>
    </source>
</reference>
<evidence type="ECO:0000313" key="2">
    <source>
        <dbReference type="Proteomes" id="UP000242496"/>
    </source>
</evidence>
<dbReference type="EMBL" id="FPBJ01000011">
    <property type="protein sequence ID" value="SFU55330.1"/>
    <property type="molecule type" value="Genomic_DNA"/>
</dbReference>
<dbReference type="STRING" id="351659.SAMN05421784_11140"/>
<keyword evidence="2" id="KW-1185">Reference proteome</keyword>
<dbReference type="AlphaFoldDB" id="A0A1I7H3S4"/>
<dbReference type="OrthoDB" id="7066440at2"/>
<dbReference type="RefSeq" id="WP_092550054.1">
    <property type="nucleotide sequence ID" value="NZ_CAWRBG010000037.1"/>
</dbReference>
<organism evidence="1 2">
    <name type="scientific">Xenorhabdus koppenhoeferi</name>
    <dbReference type="NCBI Taxonomy" id="351659"/>
    <lineage>
        <taxon>Bacteria</taxon>
        <taxon>Pseudomonadati</taxon>
        <taxon>Pseudomonadota</taxon>
        <taxon>Gammaproteobacteria</taxon>
        <taxon>Enterobacterales</taxon>
        <taxon>Morganellaceae</taxon>
        <taxon>Xenorhabdus</taxon>
    </lineage>
</organism>
<dbReference type="Proteomes" id="UP000242496">
    <property type="component" value="Unassembled WGS sequence"/>
</dbReference>
<proteinExistence type="predicted"/>
<gene>
    <name evidence="1" type="ORF">SAMN05421784_11140</name>
</gene>
<name>A0A1I7H3S4_9GAMM</name>
<protein>
    <submittedName>
        <fullName evidence="1">Uncharacterized protein</fullName>
    </submittedName>
</protein>